<organism evidence="2">
    <name type="scientific">uncultured Escherichia sp</name>
    <dbReference type="NCBI Taxonomy" id="237777"/>
    <lineage>
        <taxon>Bacteria</taxon>
        <taxon>Pseudomonadati</taxon>
        <taxon>Pseudomonadota</taxon>
        <taxon>Gammaproteobacteria</taxon>
        <taxon>Enterobacterales</taxon>
        <taxon>Enterobacteriaceae</taxon>
        <taxon>Escherichia</taxon>
        <taxon>environmental samples</taxon>
    </lineage>
</organism>
<feature type="transmembrane region" description="Helical" evidence="1">
    <location>
        <begin position="53"/>
        <end position="76"/>
    </location>
</feature>
<accession>A0A060BLJ3</accession>
<evidence type="ECO:0000313" key="2">
    <source>
        <dbReference type="EMBL" id="AIA83387.1"/>
    </source>
</evidence>
<keyword evidence="1" id="KW-1133">Transmembrane helix</keyword>
<dbReference type="EMBL" id="KF116144">
    <property type="protein sequence ID" value="AIA83387.1"/>
    <property type="molecule type" value="Genomic_DNA"/>
</dbReference>
<protein>
    <submittedName>
        <fullName evidence="2">CAZy families GT83 protein</fullName>
    </submittedName>
</protein>
<sequence length="79" mass="8576">YGPLAVFSAFLTVLPWGVAIARREPDFWNYFFLGGAYSAFLRKRMPSIKEPLLVLPAFPGGGVFALAGFVAGRVVARLA</sequence>
<keyword evidence="1" id="KW-0472">Membrane</keyword>
<feature type="non-terminal residue" evidence="2">
    <location>
        <position position="1"/>
    </location>
</feature>
<reference evidence="2" key="1">
    <citation type="journal article" date="2013" name="Environ. Microbiol.">
        <title>Seasonally variable intestinal metagenomes of the red palm weevil (Rhynchophorus ferrugineus).</title>
        <authorList>
            <person name="Jia S."/>
            <person name="Zhang X."/>
            <person name="Zhang G."/>
            <person name="Yin A."/>
            <person name="Zhang S."/>
            <person name="Li F."/>
            <person name="Wang L."/>
            <person name="Zhao D."/>
            <person name="Yun Q."/>
            <person name="Tala"/>
            <person name="Wang J."/>
            <person name="Sun G."/>
            <person name="Baabdullah M."/>
            <person name="Yu X."/>
            <person name="Hu S."/>
            <person name="Al-Mssallem I.S."/>
            <person name="Yu J."/>
        </authorList>
    </citation>
    <scope>NUCLEOTIDE SEQUENCE</scope>
</reference>
<evidence type="ECO:0000256" key="1">
    <source>
        <dbReference type="SAM" id="Phobius"/>
    </source>
</evidence>
<keyword evidence="1" id="KW-0812">Transmembrane</keyword>
<name>A0A060BLJ3_9ESCH</name>
<proteinExistence type="predicted"/>
<dbReference type="AlphaFoldDB" id="A0A060BLJ3"/>